<protein>
    <recommendedName>
        <fullName evidence="6">BED-type domain-containing protein</fullName>
    </recommendedName>
</protein>
<dbReference type="GO" id="GO:0008270">
    <property type="term" value="F:zinc ion binding"/>
    <property type="evidence" value="ECO:0007669"/>
    <property type="project" value="UniProtKB-KW"/>
</dbReference>
<dbReference type="SUPFAM" id="SSF57667">
    <property type="entry name" value="beta-beta-alpha zinc fingers"/>
    <property type="match status" value="1"/>
</dbReference>
<evidence type="ECO:0000256" key="1">
    <source>
        <dbReference type="ARBA" id="ARBA00022723"/>
    </source>
</evidence>
<dbReference type="EMBL" id="CAKOGL010000018">
    <property type="protein sequence ID" value="CAH2097478.1"/>
    <property type="molecule type" value="Genomic_DNA"/>
</dbReference>
<keyword evidence="3" id="KW-0862">Zinc</keyword>
<keyword evidence="2 4" id="KW-0863">Zinc-finger</keyword>
<dbReference type="SMART" id="SM00614">
    <property type="entry name" value="ZnF_BED"/>
    <property type="match status" value="1"/>
</dbReference>
<dbReference type="AlphaFoldDB" id="A0AAU9UE74"/>
<name>A0AAU9UE74_EUPED</name>
<evidence type="ECO:0000313" key="7">
    <source>
        <dbReference type="EMBL" id="CAH2097478.1"/>
    </source>
</evidence>
<evidence type="ECO:0000256" key="4">
    <source>
        <dbReference type="PROSITE-ProRule" id="PRU00027"/>
    </source>
</evidence>
<proteinExistence type="predicted"/>
<evidence type="ECO:0000259" key="6">
    <source>
        <dbReference type="PROSITE" id="PS50808"/>
    </source>
</evidence>
<feature type="compositionally biased region" description="Basic residues" evidence="5">
    <location>
        <begin position="61"/>
        <end position="72"/>
    </location>
</feature>
<dbReference type="InterPro" id="IPR036236">
    <property type="entry name" value="Znf_C2H2_sf"/>
</dbReference>
<evidence type="ECO:0000256" key="2">
    <source>
        <dbReference type="ARBA" id="ARBA00022771"/>
    </source>
</evidence>
<evidence type="ECO:0000256" key="3">
    <source>
        <dbReference type="ARBA" id="ARBA00022833"/>
    </source>
</evidence>
<reference evidence="7" key="1">
    <citation type="submission" date="2022-03" db="EMBL/GenBank/DDBJ databases">
        <authorList>
            <person name="Tunstrom K."/>
        </authorList>
    </citation>
    <scope>NUCLEOTIDE SEQUENCE</scope>
</reference>
<gene>
    <name evidence="7" type="ORF">EEDITHA_LOCUS12701</name>
</gene>
<sequence length="72" mass="8484">MPPKNRFWEFFEKLENNEARCRTCSKIIKTCGNTTNLKLHIAKMHNTLLEKRSSENTVHKTGAKKNQTRRHS</sequence>
<feature type="domain" description="BED-type" evidence="6">
    <location>
        <begin position="2"/>
        <end position="52"/>
    </location>
</feature>
<feature type="region of interest" description="Disordered" evidence="5">
    <location>
        <begin position="50"/>
        <end position="72"/>
    </location>
</feature>
<keyword evidence="8" id="KW-1185">Reference proteome</keyword>
<keyword evidence="1" id="KW-0479">Metal-binding</keyword>
<dbReference type="PROSITE" id="PS50808">
    <property type="entry name" value="ZF_BED"/>
    <property type="match status" value="1"/>
</dbReference>
<evidence type="ECO:0000313" key="8">
    <source>
        <dbReference type="Proteomes" id="UP001153954"/>
    </source>
</evidence>
<dbReference type="InterPro" id="IPR003656">
    <property type="entry name" value="Znf_BED"/>
</dbReference>
<dbReference type="Proteomes" id="UP001153954">
    <property type="component" value="Unassembled WGS sequence"/>
</dbReference>
<dbReference type="GO" id="GO:0003677">
    <property type="term" value="F:DNA binding"/>
    <property type="evidence" value="ECO:0007669"/>
    <property type="project" value="InterPro"/>
</dbReference>
<evidence type="ECO:0000256" key="5">
    <source>
        <dbReference type="SAM" id="MobiDB-lite"/>
    </source>
</evidence>
<dbReference type="Pfam" id="PF02892">
    <property type="entry name" value="zf-BED"/>
    <property type="match status" value="1"/>
</dbReference>
<organism evidence="7 8">
    <name type="scientific">Euphydryas editha</name>
    <name type="common">Edith's checkerspot</name>
    <dbReference type="NCBI Taxonomy" id="104508"/>
    <lineage>
        <taxon>Eukaryota</taxon>
        <taxon>Metazoa</taxon>
        <taxon>Ecdysozoa</taxon>
        <taxon>Arthropoda</taxon>
        <taxon>Hexapoda</taxon>
        <taxon>Insecta</taxon>
        <taxon>Pterygota</taxon>
        <taxon>Neoptera</taxon>
        <taxon>Endopterygota</taxon>
        <taxon>Lepidoptera</taxon>
        <taxon>Glossata</taxon>
        <taxon>Ditrysia</taxon>
        <taxon>Papilionoidea</taxon>
        <taxon>Nymphalidae</taxon>
        <taxon>Nymphalinae</taxon>
        <taxon>Euphydryas</taxon>
    </lineage>
</organism>
<comment type="caution">
    <text evidence="7">The sequence shown here is derived from an EMBL/GenBank/DDBJ whole genome shotgun (WGS) entry which is preliminary data.</text>
</comment>
<accession>A0AAU9UE74</accession>